<dbReference type="SMART" id="SM00356">
    <property type="entry name" value="ZnF_C3H1"/>
    <property type="match status" value="5"/>
</dbReference>
<feature type="compositionally biased region" description="Basic and acidic residues" evidence="7">
    <location>
        <begin position="907"/>
        <end position="916"/>
    </location>
</feature>
<feature type="zinc finger region" description="C3H1-type" evidence="6">
    <location>
        <begin position="1789"/>
        <end position="1818"/>
    </location>
</feature>
<feature type="domain" description="C3H1-type" evidence="8">
    <location>
        <begin position="1844"/>
        <end position="1870"/>
    </location>
</feature>
<feature type="region of interest" description="Disordered" evidence="7">
    <location>
        <begin position="860"/>
        <end position="880"/>
    </location>
</feature>
<feature type="compositionally biased region" description="Pro residues" evidence="7">
    <location>
        <begin position="82"/>
        <end position="94"/>
    </location>
</feature>
<accession>I1GVC3</accession>
<feature type="compositionally biased region" description="Polar residues" evidence="7">
    <location>
        <begin position="1371"/>
        <end position="1388"/>
    </location>
</feature>
<evidence type="ECO:0000256" key="6">
    <source>
        <dbReference type="PROSITE-ProRule" id="PRU00723"/>
    </source>
</evidence>
<feature type="region of interest" description="Disordered" evidence="7">
    <location>
        <begin position="1437"/>
        <end position="1459"/>
    </location>
</feature>
<feature type="region of interest" description="Disordered" evidence="7">
    <location>
        <begin position="1923"/>
        <end position="1943"/>
    </location>
</feature>
<dbReference type="FunFam" id="4.10.1000.10:FF:000022">
    <property type="entry name" value="Zinc finger CCCH domain-containing protein 7"/>
    <property type="match status" value="1"/>
</dbReference>
<dbReference type="Gramene" id="KQK16732">
    <property type="protein sequence ID" value="KQK16732"/>
    <property type="gene ID" value="BRADI_1g30260v3"/>
</dbReference>
<evidence type="ECO:0000313" key="10">
    <source>
        <dbReference type="EnsemblPlants" id="KQK16732"/>
    </source>
</evidence>
<feature type="region of interest" description="Disordered" evidence="7">
    <location>
        <begin position="285"/>
        <end position="346"/>
    </location>
</feature>
<feature type="domain" description="C3H1-type" evidence="8">
    <location>
        <begin position="1871"/>
        <end position="1898"/>
    </location>
</feature>
<evidence type="ECO:0000256" key="7">
    <source>
        <dbReference type="SAM" id="MobiDB-lite"/>
    </source>
</evidence>
<dbReference type="GeneID" id="100829964"/>
<dbReference type="GO" id="GO:0003677">
    <property type="term" value="F:DNA binding"/>
    <property type="evidence" value="ECO:0007669"/>
    <property type="project" value="UniProtKB-KW"/>
</dbReference>
<feature type="compositionally biased region" description="Basic and acidic residues" evidence="7">
    <location>
        <begin position="1449"/>
        <end position="1459"/>
    </location>
</feature>
<keyword evidence="3 6" id="KW-0863">Zinc-finger</keyword>
<keyword evidence="1 6" id="KW-0479">Metal-binding</keyword>
<feature type="compositionally biased region" description="Polar residues" evidence="7">
    <location>
        <begin position="361"/>
        <end position="370"/>
    </location>
</feature>
<dbReference type="FunFam" id="4.10.1000.10:FF:000008">
    <property type="entry name" value="zinc finger CCCH domain-containing protein 3"/>
    <property type="match status" value="1"/>
</dbReference>
<feature type="domain" description="C3H1-type" evidence="8">
    <location>
        <begin position="1789"/>
        <end position="1818"/>
    </location>
</feature>
<dbReference type="RefSeq" id="XP_003560335.2">
    <property type="nucleotide sequence ID" value="XM_003560287.4"/>
</dbReference>
<name>I1GVC3_BRADI</name>
<sequence>MDPPPPYDHHHHRRHGGGGHHYVDQQHHHFAGGSSISGGATVRSRHEYGSYEPLPPAPYGHLHHHHHHHHNPPRHQQHQQQLPPPPPLPPPPSQQPHRYDGPSYAPPLPAPPPEPYSTPPPPPPPPQYSTPPPPPPTYHSPAPHHHYHHAHQRHGDEEIRRAAGHHHHHNPQHQHHHHHQQQQLQWEEAEDDRRRYAPTHQLRMSPPGPRKRQRCALHDGGGGDVESTSSSGPPPSRYLRQQPHPNYAPQVDSFVDRSPAHLGYSHESYSTHSDGRKVQMPLQTTLSGSPRATIVAHPRRTPQKVAPRRLSVWQRIEESPAASTRQLPKDTHISPRKSNNTGSASKELASVISVDCKAKSAGSNDGNSSKGVKKDAGKKIGKVLASVLVKPSPESKEKREAVKKISEKHDNVQKSVAGSTSKDLGLAAQPVTGVKKVKKIVIKKIVRKIGGKDQQISSSIVSGNRNSIDNANTCEKEEGEIIMSSAEKDIVSVHNSVSTSDTDGAGNGAAVQTDENNNVTNPRKRKIASTIESVAVSNPAGVSVSEHPGNEDDRRSMGPADYNAASAGNTRRTEHPGKDDRSSMDSAARNSAFLFKNDNYQEEEEEGEILSLSGEMNVAVASNPVGTSDQCKDSSMGESKVCKGVSEKNNTCMDGVIVNHDTPEVCGSKDTRREGNGILIGTNKEDVLRVSNFIAGPSTTEVTNCEREGAQKNEDMILTGSVGKSVPCLDETLGTPGAIEVDASQDAREEEGNMLTHPCQKGFVYVNSRGTLHTTEFSASENIQDKEGRMPMVSSEGNVSVTHHVKVSYTRELSLNKDTRKKESQFPIDSCQTSTLEIMHHLEAPSTTEAIMSKIVGEEVGMSPTGSNDRHPGTSNSTSTLEFNLADRTKDSHMEDLDDETALNETDAPRQVEGRDFFNLPSSRNIGSTNVPSLNDDPMEDSTSDIILNNGVERGATTQVAELINLHRGHLSPEIDFVLAHSCESSSVSGNSEQSVPTALTLGSNFYFSTTESEGQPEENHELLNGQQGLDVATVTEFDSLVTRKVVADDDLMGAGVQNWLTLPPTVNNIAIAGKLLANDATVTKDRIGLDQSVDDATLVSQDHDITQDMYHCGSMDAFSSQVNSIRLSGSDMPQSDPLTPKVISEDVDNDDGIVLSGLHSVSSINVLDQSGHTMVDVPTVNPIDTALGALESTDVMDAELVSPQVSVEPDHTYDSNTEGPVVDSSTNQDSLSSWIGSIVSEAKKDHQPCKSTLPSISFPDKILASEEDSRRAVLDSVAKSVVKSPQTNVTSSLPPKVVPKQVNIPSLSREPPRSSQNARHKTWHRGDMASSASSHGSQPSGLPPKQPPRRNGKIQNSYIRKGNALIRNPATGSVPASSSNPDTQNKLNKPVMRRSMNFVRKVDSNDSMARSNFSVERPKTPPLPLHAKFINPTMNLPEQSPQTLHKQHSPETEKEESVGKLYSGVDFPSIKSAQKSEPSDTSKVVYVRPKSNQLVAAQRQDADDSINSAMDKVLSLQPHTSSDFYLKNRKNQIILSSSSLDGQSTKEITTAKNSNSGENKGVHIASSNNSITVFKDIPRKALQTTNNMGSFSHVWTLNGQQPQRKVSVATGYMKASRRILPWKRKIYYKNFRSSHPQNVSSLRLVRRLLQAKKRDMVYTVSTDGFTIRKSPVLSVGGSSLKWSRSLEKRSQKVNEEATRAVSDVQRMRREKWKQLTERSDQYSVSVDGNKLMNNNQASSDLRRSSTCNEYVRVSKGNQLVRNPKKVIRMLANEKVRWSLHTVRSRRLPKKPQYCQFFTRFGECKKPEGQCRYIHDRAKVTICTKFLKGLCSDTSCKLTHQVLPERMQDCSYFLRGLCTNTACPYRHVKVNSNAPACEDFLKGYCADGDECRRKHTYVCPVFEATGECAQQSSCKLHHPKKLIKSKRSRPDTPQNSSWGRYFDTNIGHDRETRKASSDQDHVQKLQHVFSGGDFVDFIRLDSDGVAEDGASDGVQLMELDSEDLNAQADSIDALIKPLRIMRTARV</sequence>
<reference evidence="9 10" key="1">
    <citation type="journal article" date="2010" name="Nature">
        <title>Genome sequencing and analysis of the model grass Brachypodium distachyon.</title>
        <authorList>
            <consortium name="International Brachypodium Initiative"/>
        </authorList>
    </citation>
    <scope>NUCLEOTIDE SEQUENCE [LARGE SCALE GENOMIC DNA]</scope>
    <source>
        <strain evidence="9 10">Bd21</strain>
    </source>
</reference>
<feature type="compositionally biased region" description="Basic residues" evidence="7">
    <location>
        <begin position="61"/>
        <end position="77"/>
    </location>
</feature>
<proteinExistence type="predicted"/>
<evidence type="ECO:0000256" key="3">
    <source>
        <dbReference type="ARBA" id="ARBA00022771"/>
    </source>
</evidence>
<keyword evidence="5" id="KW-0238">DNA-binding</keyword>
<feature type="compositionally biased region" description="Basic and acidic residues" evidence="7">
    <location>
        <begin position="393"/>
        <end position="412"/>
    </location>
</feature>
<feature type="region of interest" description="Disordered" evidence="7">
    <location>
        <begin position="495"/>
        <end position="585"/>
    </location>
</feature>
<dbReference type="PANTHER" id="PTHR46156">
    <property type="entry name" value="CCCH ZINGC FINGER"/>
    <property type="match status" value="1"/>
</dbReference>
<feature type="region of interest" description="Disordered" evidence="7">
    <location>
        <begin position="1207"/>
        <end position="1229"/>
    </location>
</feature>
<dbReference type="FunCoup" id="I1GVC3">
    <property type="interactions" value="13"/>
</dbReference>
<feature type="compositionally biased region" description="Polar residues" evidence="7">
    <location>
        <begin position="920"/>
        <end position="933"/>
    </location>
</feature>
<feature type="region of interest" description="Disordered" evidence="7">
    <location>
        <begin position="357"/>
        <end position="376"/>
    </location>
</feature>
<dbReference type="PROSITE" id="PS50103">
    <property type="entry name" value="ZF_C3H1"/>
    <property type="match status" value="3"/>
</dbReference>
<feature type="compositionally biased region" description="Pro residues" evidence="7">
    <location>
        <begin position="104"/>
        <end position="138"/>
    </location>
</feature>
<dbReference type="OMA" id="WHRGNIA"/>
<evidence type="ECO:0000256" key="5">
    <source>
        <dbReference type="ARBA" id="ARBA00023125"/>
    </source>
</evidence>
<dbReference type="GO" id="GO:0008270">
    <property type="term" value="F:zinc ion binding"/>
    <property type="evidence" value="ECO:0007669"/>
    <property type="project" value="UniProtKB-KW"/>
</dbReference>
<dbReference type="GO" id="GO:0005634">
    <property type="term" value="C:nucleus"/>
    <property type="evidence" value="ECO:0000318"/>
    <property type="project" value="GO_Central"/>
</dbReference>
<feature type="zinc finger region" description="C3H1-type" evidence="6">
    <location>
        <begin position="1844"/>
        <end position="1870"/>
    </location>
</feature>
<feature type="region of interest" description="Disordered" evidence="7">
    <location>
        <begin position="1281"/>
        <end position="1355"/>
    </location>
</feature>
<keyword evidence="11" id="KW-1185">Reference proteome</keyword>
<protein>
    <recommendedName>
        <fullName evidence="8">C3H1-type domain-containing protein</fullName>
    </recommendedName>
</protein>
<feature type="region of interest" description="Disordered" evidence="7">
    <location>
        <begin position="1369"/>
        <end position="1395"/>
    </location>
</feature>
<evidence type="ECO:0000313" key="11">
    <source>
        <dbReference type="Proteomes" id="UP000008810"/>
    </source>
</evidence>
<dbReference type="OrthoDB" id="3247158at2759"/>
<dbReference type="ExpressionAtlas" id="I1GVC3">
    <property type="expression patterns" value="baseline"/>
</dbReference>
<keyword evidence="4 6" id="KW-0862">Zinc</keyword>
<feature type="region of interest" description="Disordered" evidence="7">
    <location>
        <begin position="904"/>
        <end position="939"/>
    </location>
</feature>
<keyword evidence="2" id="KW-0677">Repeat</keyword>
<feature type="compositionally biased region" description="Basic residues" evidence="7">
    <location>
        <begin position="9"/>
        <end position="18"/>
    </location>
</feature>
<reference evidence="9" key="2">
    <citation type="submission" date="2017-06" db="EMBL/GenBank/DDBJ databases">
        <title>WGS assembly of Brachypodium distachyon.</title>
        <authorList>
            <consortium name="The International Brachypodium Initiative"/>
            <person name="Lucas S."/>
            <person name="Harmon-Smith M."/>
            <person name="Lail K."/>
            <person name="Tice H."/>
            <person name="Grimwood J."/>
            <person name="Bruce D."/>
            <person name="Barry K."/>
            <person name="Shu S."/>
            <person name="Lindquist E."/>
            <person name="Wang M."/>
            <person name="Pitluck S."/>
            <person name="Vogel J.P."/>
            <person name="Garvin D.F."/>
            <person name="Mockler T.C."/>
            <person name="Schmutz J."/>
            <person name="Rokhsar D."/>
            <person name="Bevan M.W."/>
        </authorList>
    </citation>
    <scope>NUCLEOTIDE SEQUENCE</scope>
    <source>
        <strain evidence="9">Bd21</strain>
    </source>
</reference>
<dbReference type="EMBL" id="CM000880">
    <property type="protein sequence ID" value="KQK16732.1"/>
    <property type="molecule type" value="Genomic_DNA"/>
</dbReference>
<feature type="compositionally biased region" description="Basic residues" evidence="7">
    <location>
        <begin position="142"/>
        <end position="152"/>
    </location>
</feature>
<feature type="compositionally biased region" description="Low complexity" evidence="7">
    <location>
        <begin position="1330"/>
        <end position="1341"/>
    </location>
</feature>
<evidence type="ECO:0000256" key="1">
    <source>
        <dbReference type="ARBA" id="ARBA00022723"/>
    </source>
</evidence>
<dbReference type="eggNOG" id="KOG1492">
    <property type="taxonomic scope" value="Eukaryota"/>
</dbReference>
<evidence type="ECO:0000313" key="9">
    <source>
        <dbReference type="EMBL" id="KQK16732.1"/>
    </source>
</evidence>
<feature type="zinc finger region" description="C3H1-type" evidence="6">
    <location>
        <begin position="1871"/>
        <end position="1898"/>
    </location>
</feature>
<dbReference type="EnsemblPlants" id="KQK16732">
    <property type="protein sequence ID" value="KQK16732"/>
    <property type="gene ID" value="BRADI_1g30260v3"/>
</dbReference>
<evidence type="ECO:0000259" key="8">
    <source>
        <dbReference type="PROSITE" id="PS50103"/>
    </source>
</evidence>
<dbReference type="PANTHER" id="PTHR46156:SF1">
    <property type="entry name" value="ZINC FINGER CCCH DOMAIN-CONTAINING PROTEIN 3"/>
    <property type="match status" value="1"/>
</dbReference>
<reference evidence="10" key="3">
    <citation type="submission" date="2018-08" db="UniProtKB">
        <authorList>
            <consortium name="EnsemblPlants"/>
        </authorList>
    </citation>
    <scope>IDENTIFICATION</scope>
    <source>
        <strain evidence="10">cv. Bd21</strain>
    </source>
</reference>
<feature type="region of interest" description="Disordered" evidence="7">
    <location>
        <begin position="1"/>
        <end position="253"/>
    </location>
</feature>
<feature type="compositionally biased region" description="Polar residues" evidence="7">
    <location>
        <begin position="1215"/>
        <end position="1229"/>
    </location>
</feature>
<dbReference type="Proteomes" id="UP000008810">
    <property type="component" value="Chromosome 1"/>
</dbReference>
<dbReference type="InterPro" id="IPR000571">
    <property type="entry name" value="Znf_CCCH"/>
</dbReference>
<feature type="compositionally biased region" description="Basic and acidic residues" evidence="7">
    <location>
        <begin position="571"/>
        <end position="583"/>
    </location>
</feature>
<dbReference type="KEGG" id="bdi:100829964"/>
<feature type="compositionally biased region" description="Basic residues" evidence="7">
    <location>
        <begin position="162"/>
        <end position="180"/>
    </location>
</feature>
<dbReference type="STRING" id="15368.I1GVC3"/>
<feature type="region of interest" description="Disordered" evidence="7">
    <location>
        <begin position="391"/>
        <end position="417"/>
    </location>
</feature>
<feature type="compositionally biased region" description="Polar residues" evidence="7">
    <location>
        <begin position="1284"/>
        <end position="1294"/>
    </location>
</feature>
<gene>
    <name evidence="10" type="primary">LOC100829964</name>
    <name evidence="9" type="ORF">BRADI_1g30260v3</name>
</gene>
<evidence type="ECO:0000256" key="4">
    <source>
        <dbReference type="ARBA" id="ARBA00022833"/>
    </source>
</evidence>
<dbReference type="Gene3D" id="4.10.1000.10">
    <property type="entry name" value="Zinc finger, CCCH-type"/>
    <property type="match status" value="2"/>
</dbReference>
<organism evidence="10">
    <name type="scientific">Brachypodium distachyon</name>
    <name type="common">Purple false brome</name>
    <name type="synonym">Trachynia distachya</name>
    <dbReference type="NCBI Taxonomy" id="15368"/>
    <lineage>
        <taxon>Eukaryota</taxon>
        <taxon>Viridiplantae</taxon>
        <taxon>Streptophyta</taxon>
        <taxon>Embryophyta</taxon>
        <taxon>Tracheophyta</taxon>
        <taxon>Spermatophyta</taxon>
        <taxon>Magnoliopsida</taxon>
        <taxon>Liliopsida</taxon>
        <taxon>Poales</taxon>
        <taxon>Poaceae</taxon>
        <taxon>BOP clade</taxon>
        <taxon>Pooideae</taxon>
        <taxon>Stipodae</taxon>
        <taxon>Brachypodieae</taxon>
        <taxon>Brachypodium</taxon>
    </lineage>
</organism>
<evidence type="ECO:0000256" key="2">
    <source>
        <dbReference type="ARBA" id="ARBA00022737"/>
    </source>
</evidence>